<organism evidence="1 2">
    <name type="scientific">Nakaseomyces bracarensis</name>
    <dbReference type="NCBI Taxonomy" id="273131"/>
    <lineage>
        <taxon>Eukaryota</taxon>
        <taxon>Fungi</taxon>
        <taxon>Dikarya</taxon>
        <taxon>Ascomycota</taxon>
        <taxon>Saccharomycotina</taxon>
        <taxon>Saccharomycetes</taxon>
        <taxon>Saccharomycetales</taxon>
        <taxon>Saccharomycetaceae</taxon>
        <taxon>Nakaseomyces</taxon>
    </lineage>
</organism>
<evidence type="ECO:0000313" key="2">
    <source>
        <dbReference type="Proteomes" id="UP001623330"/>
    </source>
</evidence>
<comment type="caution">
    <text evidence="1">The sequence shown here is derived from an EMBL/GenBank/DDBJ whole genome shotgun (WGS) entry which is preliminary data.</text>
</comment>
<gene>
    <name evidence="1" type="ORF">RNJ44_04732</name>
</gene>
<accession>A0ABR4NW56</accession>
<keyword evidence="2" id="KW-1185">Reference proteome</keyword>
<dbReference type="Proteomes" id="UP001623330">
    <property type="component" value="Unassembled WGS sequence"/>
</dbReference>
<proteinExistence type="predicted"/>
<name>A0ABR4NW56_9SACH</name>
<dbReference type="EMBL" id="JBEVYD010000005">
    <property type="protein sequence ID" value="KAL3232816.1"/>
    <property type="molecule type" value="Genomic_DNA"/>
</dbReference>
<protein>
    <submittedName>
        <fullName evidence="1">Uncharacterized protein</fullName>
    </submittedName>
</protein>
<evidence type="ECO:0000313" key="1">
    <source>
        <dbReference type="EMBL" id="KAL3232816.1"/>
    </source>
</evidence>
<reference evidence="1 2" key="1">
    <citation type="submission" date="2024-05" db="EMBL/GenBank/DDBJ databases">
        <title>Long read based assembly of the Candida bracarensis genome reveals expanded adhesin content.</title>
        <authorList>
            <person name="Marcet-Houben M."/>
            <person name="Ksiezopolska E."/>
            <person name="Gabaldon T."/>
        </authorList>
    </citation>
    <scope>NUCLEOTIDE SEQUENCE [LARGE SCALE GENOMIC DNA]</scope>
    <source>
        <strain evidence="1 2">CBM6</strain>
    </source>
</reference>
<sequence>MSANEKVTQTGDVRDVDPGVMINEGKKTINNVLQGRLTLLNSRHNKIPKKRVSKKKVRKVNKRSIKENEKVHNKKDLPHRVSNRYFEGMLVGSFLGAALTSLITKLFTEI</sequence>